<evidence type="ECO:0000256" key="1">
    <source>
        <dbReference type="SAM" id="Phobius"/>
    </source>
</evidence>
<proteinExistence type="predicted"/>
<sequence length="225" mass="26438">MTFREKYKIRINILKFLNSIDGSIEEEELAQEVKKNSVKISIVDIRPEINFLVRIDVLFSHPELYFIASSANKIEEDMKDFIEKHQSIDIRNSKTMIEGKAQDCNSIHKRTFIKIDDDFIGAMHPFKEFGKQLENNRINWKYHRKLLSFRFLNITMVSFWVKAILWILLGVFILSILTYVIPYIIPYVVFVLTNFGLDITPSGLTNNIVTTMMFIPFVAIIQKFF</sequence>
<name>A0A0F9K5D5_9ZZZZ</name>
<keyword evidence="1" id="KW-1133">Transmembrane helix</keyword>
<keyword evidence="1" id="KW-0812">Transmembrane</keyword>
<comment type="caution">
    <text evidence="2">The sequence shown here is derived from an EMBL/GenBank/DDBJ whole genome shotgun (WGS) entry which is preliminary data.</text>
</comment>
<evidence type="ECO:0000313" key="2">
    <source>
        <dbReference type="EMBL" id="KKM77274.1"/>
    </source>
</evidence>
<protein>
    <submittedName>
        <fullName evidence="2">Uncharacterized protein</fullName>
    </submittedName>
</protein>
<feature type="transmembrane region" description="Helical" evidence="1">
    <location>
        <begin position="204"/>
        <end position="222"/>
    </location>
</feature>
<feature type="transmembrane region" description="Helical" evidence="1">
    <location>
        <begin position="151"/>
        <end position="174"/>
    </location>
</feature>
<organism evidence="2">
    <name type="scientific">marine sediment metagenome</name>
    <dbReference type="NCBI Taxonomy" id="412755"/>
    <lineage>
        <taxon>unclassified sequences</taxon>
        <taxon>metagenomes</taxon>
        <taxon>ecological metagenomes</taxon>
    </lineage>
</organism>
<reference evidence="2" key="1">
    <citation type="journal article" date="2015" name="Nature">
        <title>Complex archaea that bridge the gap between prokaryotes and eukaryotes.</title>
        <authorList>
            <person name="Spang A."/>
            <person name="Saw J.H."/>
            <person name="Jorgensen S.L."/>
            <person name="Zaremba-Niedzwiedzka K."/>
            <person name="Martijn J."/>
            <person name="Lind A.E."/>
            <person name="van Eijk R."/>
            <person name="Schleper C."/>
            <person name="Guy L."/>
            <person name="Ettema T.J."/>
        </authorList>
    </citation>
    <scope>NUCLEOTIDE SEQUENCE</scope>
</reference>
<accession>A0A0F9K5D5</accession>
<dbReference type="EMBL" id="LAZR01008668">
    <property type="protein sequence ID" value="KKM77274.1"/>
    <property type="molecule type" value="Genomic_DNA"/>
</dbReference>
<dbReference type="AlphaFoldDB" id="A0A0F9K5D5"/>
<keyword evidence="1" id="KW-0472">Membrane</keyword>
<gene>
    <name evidence="2" type="ORF">LCGC14_1371710</name>
</gene>
<feature type="transmembrane region" description="Helical" evidence="1">
    <location>
        <begin position="180"/>
        <end position="197"/>
    </location>
</feature>